<dbReference type="AlphaFoldDB" id="A0AAV2A7T8"/>
<dbReference type="SMART" id="SM00225">
    <property type="entry name" value="BTB"/>
    <property type="match status" value="1"/>
</dbReference>
<dbReference type="PANTHER" id="PTHR24413">
    <property type="entry name" value="SPECKLE-TYPE POZ PROTEIN"/>
    <property type="match status" value="1"/>
</dbReference>
<dbReference type="Gene3D" id="1.25.40.420">
    <property type="match status" value="1"/>
</dbReference>
<dbReference type="InterPro" id="IPR011333">
    <property type="entry name" value="SKP1/BTB/POZ_sf"/>
</dbReference>
<dbReference type="Pfam" id="PF00651">
    <property type="entry name" value="BTB"/>
    <property type="match status" value="1"/>
</dbReference>
<accession>A0AAV2A7T8</accession>
<name>A0AAV2A7T8_9ARAC</name>
<dbReference type="SUPFAM" id="SSF49599">
    <property type="entry name" value="TRAF domain-like"/>
    <property type="match status" value="1"/>
</dbReference>
<keyword evidence="3" id="KW-1185">Reference proteome</keyword>
<sequence length="388" mass="45444">MADSGSTMRTERPYRKIYFTWMIENVSKFSRRLHSSTFSTDDNCRHKFRIVAKFNEIFPDAHISNVSIGLQRVDSEIEPINVVNKVRLLNMDNSQYCQKESRWVTWKRDYAPIYVLSEFFSDLPEKLTIPEVKTSISSADELEMIGLKGKRLLASYRNLKKVFILPKDALIVTGKITIFGCCPVKLLVEDSEKKKKLHLQAEQVISDFRKVYMNDVDTDLQLIVGEQILKVHKFVLQSRSHVFRNMFEHNTTENNNSAICIPDIEFQILKALTWYLYTGEVQKLTYEEYCDLYEAADKYQVHTLQRACSELLMLSIRIDTVCRIMVLAYLHNDSILKDHALHYIWRNFTKVKITEEWEMTMQVHQAITSEVLNRINMFPCGEVSHKNV</sequence>
<feature type="domain" description="BTB" evidence="1">
    <location>
        <begin position="218"/>
        <end position="285"/>
    </location>
</feature>
<evidence type="ECO:0000259" key="1">
    <source>
        <dbReference type="PROSITE" id="PS50097"/>
    </source>
</evidence>
<organism evidence="2 3">
    <name type="scientific">Larinioides sclopetarius</name>
    <dbReference type="NCBI Taxonomy" id="280406"/>
    <lineage>
        <taxon>Eukaryota</taxon>
        <taxon>Metazoa</taxon>
        <taxon>Ecdysozoa</taxon>
        <taxon>Arthropoda</taxon>
        <taxon>Chelicerata</taxon>
        <taxon>Arachnida</taxon>
        <taxon>Araneae</taxon>
        <taxon>Araneomorphae</taxon>
        <taxon>Entelegynae</taxon>
        <taxon>Araneoidea</taxon>
        <taxon>Araneidae</taxon>
        <taxon>Larinioides</taxon>
    </lineage>
</organism>
<dbReference type="Proteomes" id="UP001497382">
    <property type="component" value="Unassembled WGS sequence"/>
</dbReference>
<dbReference type="EMBL" id="CAXIEN010000124">
    <property type="protein sequence ID" value="CAL1279666.1"/>
    <property type="molecule type" value="Genomic_DNA"/>
</dbReference>
<comment type="caution">
    <text evidence="2">The sequence shown here is derived from an EMBL/GenBank/DDBJ whole genome shotgun (WGS) entry which is preliminary data.</text>
</comment>
<dbReference type="CDD" id="cd18186">
    <property type="entry name" value="BTB_POZ_ZBTB_KLHL-like"/>
    <property type="match status" value="1"/>
</dbReference>
<proteinExistence type="predicted"/>
<dbReference type="Gene3D" id="3.30.710.10">
    <property type="entry name" value="Potassium Channel Kv1.1, Chain A"/>
    <property type="match status" value="1"/>
</dbReference>
<reference evidence="2 3" key="1">
    <citation type="submission" date="2024-04" db="EMBL/GenBank/DDBJ databases">
        <authorList>
            <person name="Rising A."/>
            <person name="Reimegard J."/>
            <person name="Sonavane S."/>
            <person name="Akerstrom W."/>
            <person name="Nylinder S."/>
            <person name="Hedman E."/>
            <person name="Kallberg Y."/>
        </authorList>
    </citation>
    <scope>NUCLEOTIDE SEQUENCE [LARGE SCALE GENOMIC DNA]</scope>
</reference>
<evidence type="ECO:0000313" key="2">
    <source>
        <dbReference type="EMBL" id="CAL1279666.1"/>
    </source>
</evidence>
<gene>
    <name evidence="2" type="ORF">LARSCL_LOCUS10522</name>
</gene>
<dbReference type="PROSITE" id="PS50097">
    <property type="entry name" value="BTB"/>
    <property type="match status" value="1"/>
</dbReference>
<dbReference type="InterPro" id="IPR008974">
    <property type="entry name" value="TRAF-like"/>
</dbReference>
<protein>
    <recommendedName>
        <fullName evidence="1">BTB domain-containing protein</fullName>
    </recommendedName>
</protein>
<evidence type="ECO:0000313" key="3">
    <source>
        <dbReference type="Proteomes" id="UP001497382"/>
    </source>
</evidence>
<dbReference type="Gene3D" id="2.60.210.10">
    <property type="entry name" value="Apoptosis, Tumor Necrosis Factor Receptor Associated Protein 2, Chain A"/>
    <property type="match status" value="1"/>
</dbReference>
<dbReference type="SUPFAM" id="SSF54695">
    <property type="entry name" value="POZ domain"/>
    <property type="match status" value="1"/>
</dbReference>
<dbReference type="InterPro" id="IPR000210">
    <property type="entry name" value="BTB/POZ_dom"/>
</dbReference>